<evidence type="ECO:0000256" key="17">
    <source>
        <dbReference type="ARBA" id="ARBA00023136"/>
    </source>
</evidence>
<evidence type="ECO:0000256" key="3">
    <source>
        <dbReference type="ARBA" id="ARBA00004673"/>
    </source>
</evidence>
<feature type="transmembrane region" description="Helical" evidence="23">
    <location>
        <begin position="119"/>
        <end position="138"/>
    </location>
</feature>
<dbReference type="GO" id="GO:0046872">
    <property type="term" value="F:metal ion binding"/>
    <property type="evidence" value="ECO:0007669"/>
    <property type="project" value="UniProtKB-KW"/>
</dbReference>
<feature type="transmembrane region" description="Helical" evidence="23">
    <location>
        <begin position="71"/>
        <end position="99"/>
    </location>
</feature>
<keyword evidence="10 22" id="KW-0812">Transmembrane</keyword>
<feature type="domain" description="Cytochrome oxidase subunit I profile" evidence="24">
    <location>
        <begin position="40"/>
        <end position="541"/>
    </location>
</feature>
<comment type="subcellular location">
    <subcellularLocation>
        <location evidence="2">Cell membrane</location>
        <topology evidence="2">Multi-pass membrane protein</topology>
    </subcellularLocation>
</comment>
<dbReference type="GO" id="GO:0022904">
    <property type="term" value="P:respiratory electron transport chain"/>
    <property type="evidence" value="ECO:0007669"/>
    <property type="project" value="TreeGrafter"/>
</dbReference>
<keyword evidence="13 22" id="KW-0249">Electron transport</keyword>
<dbReference type="PROSITE" id="PS00077">
    <property type="entry name" value="COX1_CUB"/>
    <property type="match status" value="1"/>
</dbReference>
<dbReference type="RefSeq" id="WP_171377274.1">
    <property type="nucleotide sequence ID" value="NZ_JABFCN010000033.1"/>
</dbReference>
<evidence type="ECO:0000256" key="15">
    <source>
        <dbReference type="ARBA" id="ARBA00023004"/>
    </source>
</evidence>
<protein>
    <recommendedName>
        <fullName evidence="5">cytochrome-c oxidase</fullName>
        <ecNumber evidence="5">7.1.1.9</ecNumber>
    </recommendedName>
    <alternativeName>
        <fullName evidence="20">Cytochrome c oxidase polypeptide I homolog</fullName>
    </alternativeName>
</protein>
<keyword evidence="9 22" id="KW-0679">Respiratory chain</keyword>
<proteinExistence type="inferred from homology"/>
<dbReference type="SUPFAM" id="SSF81442">
    <property type="entry name" value="Cytochrome c oxidase subunit I-like"/>
    <property type="match status" value="1"/>
</dbReference>
<keyword evidence="8 21" id="KW-0349">Heme</keyword>
<comment type="cofactor">
    <cofactor evidence="21">
        <name>heme</name>
        <dbReference type="ChEBI" id="CHEBI:30413"/>
    </cofactor>
    <text evidence="21">Binds 2 heme groups per subunit, denoted as high- and low-spin.</text>
</comment>
<dbReference type="InterPro" id="IPR004677">
    <property type="entry name" value="Cyt_c_oxidase_cbb3_su1"/>
</dbReference>
<dbReference type="CDD" id="cd01661">
    <property type="entry name" value="cbb3_Oxidase_I"/>
    <property type="match status" value="1"/>
</dbReference>
<evidence type="ECO:0000256" key="14">
    <source>
        <dbReference type="ARBA" id="ARBA00022989"/>
    </source>
</evidence>
<comment type="cofactor">
    <cofactor evidence="21">
        <name>Cu(2+)</name>
        <dbReference type="ChEBI" id="CHEBI:29036"/>
    </cofactor>
    <text evidence="21">Binds 1 copper ion per subunit, denoted as copper B.</text>
</comment>
<evidence type="ECO:0000256" key="11">
    <source>
        <dbReference type="ARBA" id="ARBA00022723"/>
    </source>
</evidence>
<evidence type="ECO:0000256" key="18">
    <source>
        <dbReference type="ARBA" id="ARBA00047816"/>
    </source>
</evidence>
<keyword evidence="15 21" id="KW-0408">Iron</keyword>
<feature type="transmembrane region" description="Helical" evidence="23">
    <location>
        <begin position="444"/>
        <end position="463"/>
    </location>
</feature>
<dbReference type="InterPro" id="IPR036927">
    <property type="entry name" value="Cyt_c_oxase-like_su1_sf"/>
</dbReference>
<dbReference type="PANTHER" id="PTHR10422">
    <property type="entry name" value="CYTOCHROME C OXIDASE SUBUNIT 1"/>
    <property type="match status" value="1"/>
</dbReference>
<evidence type="ECO:0000256" key="23">
    <source>
        <dbReference type="SAM" id="Phobius"/>
    </source>
</evidence>
<accession>A0A7Y3S7Y1</accession>
<evidence type="ECO:0000256" key="2">
    <source>
        <dbReference type="ARBA" id="ARBA00004651"/>
    </source>
</evidence>
<evidence type="ECO:0000313" key="25">
    <source>
        <dbReference type="EMBL" id="NNU38768.1"/>
    </source>
</evidence>
<evidence type="ECO:0000256" key="9">
    <source>
        <dbReference type="ARBA" id="ARBA00022660"/>
    </source>
</evidence>
<keyword evidence="11 21" id="KW-0479">Metal-binding</keyword>
<keyword evidence="7" id="KW-1003">Cell membrane</keyword>
<feature type="transmembrane region" description="Helical" evidence="23">
    <location>
        <begin position="185"/>
        <end position="207"/>
    </location>
</feature>
<keyword evidence="26" id="KW-1185">Reference proteome</keyword>
<dbReference type="FunFam" id="1.20.210.10:FF:000005">
    <property type="entry name" value="Cytochrome c oxidase, cbb3-type, subunit I"/>
    <property type="match status" value="1"/>
</dbReference>
<dbReference type="PROSITE" id="PS50855">
    <property type="entry name" value="COX1"/>
    <property type="match status" value="1"/>
</dbReference>
<comment type="caution">
    <text evidence="25">The sequence shown here is derived from an EMBL/GenBank/DDBJ whole genome shotgun (WGS) entry which is preliminary data.</text>
</comment>
<comment type="cofactor">
    <cofactor evidence="1">
        <name>heme b</name>
        <dbReference type="ChEBI" id="CHEBI:60344"/>
    </cofactor>
</comment>
<evidence type="ECO:0000256" key="12">
    <source>
        <dbReference type="ARBA" id="ARBA00022967"/>
    </source>
</evidence>
<keyword evidence="16" id="KW-0186">Copper</keyword>
<evidence type="ECO:0000256" key="21">
    <source>
        <dbReference type="PIRSR" id="PIRSR604677-50"/>
    </source>
</evidence>
<dbReference type="GO" id="GO:0020037">
    <property type="term" value="F:heme binding"/>
    <property type="evidence" value="ECO:0007669"/>
    <property type="project" value="InterPro"/>
</dbReference>
<feature type="transmembrane region" description="Helical" evidence="23">
    <location>
        <begin position="34"/>
        <end position="51"/>
    </location>
</feature>
<comment type="pathway">
    <text evidence="3">Energy metabolism; oxidative phosphorylation.</text>
</comment>
<feature type="transmembrane region" description="Helical" evidence="23">
    <location>
        <begin position="263"/>
        <end position="284"/>
    </location>
</feature>
<dbReference type="InterPro" id="IPR000883">
    <property type="entry name" value="Cyt_C_Oxase_1"/>
</dbReference>
<feature type="transmembrane region" description="Helical" evidence="23">
    <location>
        <begin position="296"/>
        <end position="313"/>
    </location>
</feature>
<feature type="binding site" evidence="21">
    <location>
        <position position="317"/>
    </location>
    <ligand>
        <name>Cu cation</name>
        <dbReference type="ChEBI" id="CHEBI:23378"/>
        <label>B</label>
    </ligand>
</feature>
<dbReference type="Proteomes" id="UP000519972">
    <property type="component" value="Unassembled WGS sequence"/>
</dbReference>
<evidence type="ECO:0000256" key="10">
    <source>
        <dbReference type="ARBA" id="ARBA00022692"/>
    </source>
</evidence>
<evidence type="ECO:0000256" key="8">
    <source>
        <dbReference type="ARBA" id="ARBA00022617"/>
    </source>
</evidence>
<dbReference type="EC" id="7.1.1.9" evidence="5"/>
<evidence type="ECO:0000256" key="20">
    <source>
        <dbReference type="ARBA" id="ARBA00078182"/>
    </source>
</evidence>
<feature type="binding site" description="axial binding residue" evidence="21">
    <location>
        <position position="117"/>
    </location>
    <ligand>
        <name>heme b</name>
        <dbReference type="ChEBI" id="CHEBI:60344"/>
        <label>1; low-spin</label>
    </ligand>
    <ligandPart>
        <name>Fe</name>
        <dbReference type="ChEBI" id="CHEBI:18248"/>
    </ligandPart>
</feature>
<evidence type="ECO:0000256" key="6">
    <source>
        <dbReference type="ARBA" id="ARBA00022448"/>
    </source>
</evidence>
<feature type="binding site" evidence="21">
    <location>
        <position position="266"/>
    </location>
    <ligand>
        <name>Cu cation</name>
        <dbReference type="ChEBI" id="CHEBI:23378"/>
        <label>B</label>
    </ligand>
</feature>
<dbReference type="Pfam" id="PF00115">
    <property type="entry name" value="COX1"/>
    <property type="match status" value="1"/>
</dbReference>
<feature type="transmembrane region" description="Helical" evidence="23">
    <location>
        <begin position="219"/>
        <end position="243"/>
    </location>
</feature>
<organism evidence="25 26">
    <name type="scientific">Rhizobium sophorae</name>
    <dbReference type="NCBI Taxonomy" id="1535242"/>
    <lineage>
        <taxon>Bacteria</taxon>
        <taxon>Pseudomonadati</taxon>
        <taxon>Pseudomonadota</taxon>
        <taxon>Alphaproteobacteria</taxon>
        <taxon>Hyphomicrobiales</taxon>
        <taxon>Rhizobiaceae</taxon>
        <taxon>Rhizobium/Agrobacterium group</taxon>
        <taxon>Rhizobium</taxon>
    </lineage>
</organism>
<keyword evidence="17 23" id="KW-0472">Membrane</keyword>
<evidence type="ECO:0000256" key="1">
    <source>
        <dbReference type="ARBA" id="ARBA00001970"/>
    </source>
</evidence>
<comment type="catalytic activity">
    <reaction evidence="18">
        <text>4 Fe(II)-[cytochrome c] + O2 + 8 H(+)(in) = 4 Fe(III)-[cytochrome c] + 2 H2O + 4 H(+)(out)</text>
        <dbReference type="Rhea" id="RHEA:11436"/>
        <dbReference type="Rhea" id="RHEA-COMP:10350"/>
        <dbReference type="Rhea" id="RHEA-COMP:14399"/>
        <dbReference type="ChEBI" id="CHEBI:15377"/>
        <dbReference type="ChEBI" id="CHEBI:15378"/>
        <dbReference type="ChEBI" id="CHEBI:15379"/>
        <dbReference type="ChEBI" id="CHEBI:29033"/>
        <dbReference type="ChEBI" id="CHEBI:29034"/>
        <dbReference type="EC" id="7.1.1.9"/>
    </reaction>
</comment>
<dbReference type="Gene3D" id="1.20.210.10">
    <property type="entry name" value="Cytochrome c oxidase-like, subunit I domain"/>
    <property type="match status" value="1"/>
</dbReference>
<dbReference type="InterPro" id="IPR023615">
    <property type="entry name" value="Cyt_c_Oxase_su1_BS"/>
</dbReference>
<evidence type="ECO:0000256" key="5">
    <source>
        <dbReference type="ARBA" id="ARBA00012949"/>
    </source>
</evidence>
<reference evidence="25 26" key="1">
    <citation type="submission" date="2020-02" db="EMBL/GenBank/DDBJ databases">
        <authorList>
            <person name="Sun Q."/>
        </authorList>
    </citation>
    <scope>NUCLEOTIDE SEQUENCE [LARGE SCALE GENOMIC DNA]</scope>
    <source>
        <strain evidence="25 26">CCBAU 03386</strain>
    </source>
</reference>
<dbReference type="GO" id="GO:0005886">
    <property type="term" value="C:plasma membrane"/>
    <property type="evidence" value="ECO:0007669"/>
    <property type="project" value="UniProtKB-SubCell"/>
</dbReference>
<dbReference type="GO" id="GO:0016491">
    <property type="term" value="F:oxidoreductase activity"/>
    <property type="evidence" value="ECO:0007669"/>
    <property type="project" value="UniProtKB-KW"/>
</dbReference>
<evidence type="ECO:0000256" key="16">
    <source>
        <dbReference type="ARBA" id="ARBA00023008"/>
    </source>
</evidence>
<evidence type="ECO:0000313" key="26">
    <source>
        <dbReference type="Proteomes" id="UP000519972"/>
    </source>
</evidence>
<keyword evidence="14 23" id="KW-1133">Transmembrane helix</keyword>
<dbReference type="GO" id="GO:0004129">
    <property type="term" value="F:cytochrome-c oxidase activity"/>
    <property type="evidence" value="ECO:0007669"/>
    <property type="project" value="UniProtKB-EC"/>
</dbReference>
<comment type="function">
    <text evidence="19">Cytochrome c oxidase is the component of the respiratory chain that catalyzes the reduction of oxygen to water. Subunits 1-3 form the functional core of the enzyme complex. Co I is the catalytic subunit of the enzyme. Electrons originating in cytochrome c or a quinol are transferred to the bimetallic center formed by a high-spin heme and copper B.</text>
</comment>
<dbReference type="GO" id="GO:0006119">
    <property type="term" value="P:oxidative phosphorylation"/>
    <property type="evidence" value="ECO:0007669"/>
    <property type="project" value="UniProtKB-UniPathway"/>
</dbReference>
<gene>
    <name evidence="25" type="primary">ccoN</name>
    <name evidence="25" type="ORF">G9X64_20250</name>
</gene>
<dbReference type="PANTHER" id="PTHR10422:SF29">
    <property type="entry name" value="CYTOCHROME C OXIDASE SUBUNIT 1 HOMOLOG, BACTEROID"/>
    <property type="match status" value="1"/>
</dbReference>
<feature type="transmembrane region" description="Helical" evidence="23">
    <location>
        <begin position="493"/>
        <end position="515"/>
    </location>
</feature>
<name>A0A7Y3S7Y1_9HYPH</name>
<evidence type="ECO:0000256" key="7">
    <source>
        <dbReference type="ARBA" id="ARBA00022475"/>
    </source>
</evidence>
<dbReference type="AlphaFoldDB" id="A0A7Y3S7Y1"/>
<dbReference type="UniPathway" id="UPA00705"/>
<dbReference type="EMBL" id="JABFCN010000033">
    <property type="protein sequence ID" value="NNU38768.1"/>
    <property type="molecule type" value="Genomic_DNA"/>
</dbReference>
<sequence length="541" mass="60984">MNYTTETMVITVAAFLALLGAAFAHDHLFAIHMGILSLCLVIGALLLVRNVDFSPAGQQRKVDTSGYFDEVVRYGLIATVFWGVVGFLVGVIVALQLAFPDLNIAPYLNFGRLRPVHTSAVIFAFGGNALIMTSFYVVQRTCRARLFGGNLAWFVFWGYQLFIVMAATGYVLGITQAREYAEPEWYVDLWLTIVWVAYLAVYLGTILKRKEPHIYVANWFYLGFIVTIAMLHVVNNLAVPASFLGSKSYSAFSGVQDALTQWWYGHNAVGFFLTAGFLGMMYYFVPKQANRPVYSYRLSIIHFWALIFMYIWAGPHHLHYTALPDWAQTLGMVFSVMLWMPSWGGMINGLMTLSGAWDKIRTDPIIRMMIVAIAFYGMSTFEGPMMSVKTVNSLSHYTEWTIGHVHSGALGWVGMITFGAIYYLTPKLWGRERLYSPRMVNWHFWLATLGIVIYAAVLWVAGIQQGLMWREYNSQGFLVYSFAETVAAMFPYYVLRAVGGTLYLAGGLVMAWNVFMTIRGRVRDEAAIPTTFVPQQAQPAE</sequence>
<evidence type="ECO:0000256" key="22">
    <source>
        <dbReference type="RuleBase" id="RU000370"/>
    </source>
</evidence>
<feature type="transmembrane region" description="Helical" evidence="23">
    <location>
        <begin position="150"/>
        <end position="173"/>
    </location>
</feature>
<dbReference type="InterPro" id="IPR023616">
    <property type="entry name" value="Cyt_c_oxase-like_su1_dom"/>
</dbReference>
<keyword evidence="6 22" id="KW-0813">Transport</keyword>
<feature type="transmembrane region" description="Helical" evidence="23">
    <location>
        <begin position="401"/>
        <end position="424"/>
    </location>
</feature>
<dbReference type="NCBIfam" id="TIGR00780">
    <property type="entry name" value="ccoN"/>
    <property type="match status" value="1"/>
</dbReference>
<feature type="binding site" evidence="21">
    <location>
        <position position="316"/>
    </location>
    <ligand>
        <name>Cu cation</name>
        <dbReference type="ChEBI" id="CHEBI:23378"/>
        <label>B</label>
    </ligand>
</feature>
<evidence type="ECO:0000256" key="19">
    <source>
        <dbReference type="ARBA" id="ARBA00054378"/>
    </source>
</evidence>
<comment type="similarity">
    <text evidence="4 22">Belongs to the heme-copper respiratory oxidase family.</text>
</comment>
<evidence type="ECO:0000259" key="24">
    <source>
        <dbReference type="PROSITE" id="PS50855"/>
    </source>
</evidence>
<keyword evidence="12" id="KW-1278">Translocase</keyword>
<keyword evidence="25" id="KW-0560">Oxidoreductase</keyword>
<feature type="transmembrane region" description="Helical" evidence="23">
    <location>
        <begin position="333"/>
        <end position="353"/>
    </location>
</feature>
<evidence type="ECO:0000256" key="13">
    <source>
        <dbReference type="ARBA" id="ARBA00022982"/>
    </source>
</evidence>
<dbReference type="GO" id="GO:0015990">
    <property type="term" value="P:electron transport coupled proton transport"/>
    <property type="evidence" value="ECO:0007669"/>
    <property type="project" value="TreeGrafter"/>
</dbReference>
<feature type="transmembrane region" description="Helical" evidence="23">
    <location>
        <begin position="365"/>
        <end position="381"/>
    </location>
</feature>
<feature type="binding site" description="axial binding residue" evidence="21">
    <location>
        <position position="406"/>
    </location>
    <ligand>
        <name>heme b</name>
        <dbReference type="ChEBI" id="CHEBI:60344"/>
        <label>1; low-spin</label>
    </ligand>
    <ligandPart>
        <name>Fe</name>
        <dbReference type="ChEBI" id="CHEBI:18248"/>
    </ligandPart>
</feature>
<feature type="binding site" description="axial binding residue" evidence="21">
    <location>
        <position position="404"/>
    </location>
    <ligand>
        <name>heme b</name>
        <dbReference type="ChEBI" id="CHEBI:60344"/>
        <label>2; high-spin</label>
    </ligand>
    <ligandPart>
        <name>Fe</name>
        <dbReference type="ChEBI" id="CHEBI:18248"/>
    </ligandPart>
</feature>
<evidence type="ECO:0000256" key="4">
    <source>
        <dbReference type="ARBA" id="ARBA00009578"/>
    </source>
</evidence>